<keyword evidence="1" id="KW-0732">Signal</keyword>
<comment type="caution">
    <text evidence="2">The sequence shown here is derived from an EMBL/GenBank/DDBJ whole genome shotgun (WGS) entry which is preliminary data.</text>
</comment>
<feature type="chain" id="PRO_5040322833" evidence="1">
    <location>
        <begin position="20"/>
        <end position="723"/>
    </location>
</feature>
<dbReference type="Proteomes" id="UP000799772">
    <property type="component" value="Unassembled WGS sequence"/>
</dbReference>
<dbReference type="EMBL" id="ML978122">
    <property type="protein sequence ID" value="KAF2103486.1"/>
    <property type="molecule type" value="Genomic_DNA"/>
</dbReference>
<name>A0A9P4ISJ9_9PEZI</name>
<keyword evidence="3" id="KW-1185">Reference proteome</keyword>
<dbReference type="AlphaFoldDB" id="A0A9P4ISJ9"/>
<evidence type="ECO:0000256" key="1">
    <source>
        <dbReference type="SAM" id="SignalP"/>
    </source>
</evidence>
<feature type="signal peptide" evidence="1">
    <location>
        <begin position="1"/>
        <end position="19"/>
    </location>
</feature>
<proteinExistence type="predicted"/>
<gene>
    <name evidence="2" type="ORF">NA57DRAFT_72461</name>
</gene>
<sequence>MASMIVFFLALLLSAFVVASFDEFAIRGAGSEPQYEQVNCSYNDVGAIAGKPIPDTSCGLHHEGFLFYIDTIASFIEFYGGQGANSPTLANITTDTTTFQSMQLQSADVACFLSKDTLGTDTLVALIDGLPKGDKLKLDDLKPAGSLPEQCEITAFVFEAQDGSKNLVGQSHVCQFKPPVLLSGPLGSEFGLSVEPTPPQRCTFPATWKGVTKIGFNVTMAPINAQLLPAKSGGVNFGIDNCISQVQKPELSIRDQNPAPQYEKINCTYNDVGAETDVPIPDTSCGLHHEAFDFMLTPPGAFILEYGGQGAHADPDTNPISNITTDTTEFQWMQPRSVDVACYLAKRDILQAQAVDALLRLFPGIELEKIINLESAASLPEQCQITVYVYSVAQGANEALVGQQHVCPFNPPVLLSGKLGSELGLSITPTPPLPCIFPEAWKGVTKIGFKLTSAPINSQLLKAFDIPTGDGGVNFAIDNFVSEAEKLAPPIERRNPAPQYQEVNCSYNDAGVVNGNPVQDTSCGIHHEGLTYNLATAASFIQYYGGQGATGNTAQDPFGNITTAFATTKFQSMQPLSVDVACYLSKASLLQLNTLSALLSTLSASDLLEIDDLDQAASLPEKCEVTAYPLAIADGADKQLLSQTKVCTFNPPVLLSGELGQQLGLSVSPTPPQPCTFPGWKGVTKLGFKITKAPINSKLAPSYGGVKFGIDNYVARAQLLNGS</sequence>
<reference evidence="2" key="1">
    <citation type="journal article" date="2020" name="Stud. Mycol.">
        <title>101 Dothideomycetes genomes: a test case for predicting lifestyles and emergence of pathogens.</title>
        <authorList>
            <person name="Haridas S."/>
            <person name="Albert R."/>
            <person name="Binder M."/>
            <person name="Bloem J."/>
            <person name="Labutti K."/>
            <person name="Salamov A."/>
            <person name="Andreopoulos B."/>
            <person name="Baker S."/>
            <person name="Barry K."/>
            <person name="Bills G."/>
            <person name="Bluhm B."/>
            <person name="Cannon C."/>
            <person name="Castanera R."/>
            <person name="Culley D."/>
            <person name="Daum C."/>
            <person name="Ezra D."/>
            <person name="Gonzalez J."/>
            <person name="Henrissat B."/>
            <person name="Kuo A."/>
            <person name="Liang C."/>
            <person name="Lipzen A."/>
            <person name="Lutzoni F."/>
            <person name="Magnuson J."/>
            <person name="Mondo S."/>
            <person name="Nolan M."/>
            <person name="Ohm R."/>
            <person name="Pangilinan J."/>
            <person name="Park H.-J."/>
            <person name="Ramirez L."/>
            <person name="Alfaro M."/>
            <person name="Sun H."/>
            <person name="Tritt A."/>
            <person name="Yoshinaga Y."/>
            <person name="Zwiers L.-H."/>
            <person name="Turgeon B."/>
            <person name="Goodwin S."/>
            <person name="Spatafora J."/>
            <person name="Crous P."/>
            <person name="Grigoriev I."/>
        </authorList>
    </citation>
    <scope>NUCLEOTIDE SEQUENCE</scope>
    <source>
        <strain evidence="2">CBS 133067</strain>
    </source>
</reference>
<evidence type="ECO:0000313" key="3">
    <source>
        <dbReference type="Proteomes" id="UP000799772"/>
    </source>
</evidence>
<protein>
    <submittedName>
        <fullName evidence="2">Uncharacterized protein</fullName>
    </submittedName>
</protein>
<evidence type="ECO:0000313" key="2">
    <source>
        <dbReference type="EMBL" id="KAF2103486.1"/>
    </source>
</evidence>
<accession>A0A9P4ISJ9</accession>
<organism evidence="2 3">
    <name type="scientific">Rhizodiscina lignyota</name>
    <dbReference type="NCBI Taxonomy" id="1504668"/>
    <lineage>
        <taxon>Eukaryota</taxon>
        <taxon>Fungi</taxon>
        <taxon>Dikarya</taxon>
        <taxon>Ascomycota</taxon>
        <taxon>Pezizomycotina</taxon>
        <taxon>Dothideomycetes</taxon>
        <taxon>Pleosporomycetidae</taxon>
        <taxon>Aulographales</taxon>
        <taxon>Rhizodiscinaceae</taxon>
        <taxon>Rhizodiscina</taxon>
    </lineage>
</organism>